<evidence type="ECO:0000313" key="1">
    <source>
        <dbReference type="EMBL" id="KAI1853066.1"/>
    </source>
</evidence>
<dbReference type="SUPFAM" id="SSF51182">
    <property type="entry name" value="RmlC-like cupins"/>
    <property type="match status" value="1"/>
</dbReference>
<dbReference type="InterPro" id="IPR052538">
    <property type="entry name" value="Flavonoid_dioxygenase-like"/>
</dbReference>
<dbReference type="EMBL" id="JAFIMR010000058">
    <property type="protein sequence ID" value="KAI1853066.1"/>
    <property type="molecule type" value="Genomic_DNA"/>
</dbReference>
<reference evidence="1" key="1">
    <citation type="submission" date="2021-03" db="EMBL/GenBank/DDBJ databases">
        <title>Revisited historic fungal species revealed as producer of novel bioactive compounds through whole genome sequencing and comparative genomics.</title>
        <authorList>
            <person name="Vignolle G.A."/>
            <person name="Hochenegger N."/>
            <person name="Mach R.L."/>
            <person name="Mach-Aigner A.R."/>
            <person name="Javad Rahimi M."/>
            <person name="Salim K.A."/>
            <person name="Chan C.M."/>
            <person name="Lim L.B.L."/>
            <person name="Cai F."/>
            <person name="Druzhinina I.S."/>
            <person name="U'Ren J.M."/>
            <person name="Derntl C."/>
        </authorList>
    </citation>
    <scope>NUCLEOTIDE SEQUENCE</scope>
    <source>
        <strain evidence="1">TUCIM 5799</strain>
    </source>
</reference>
<dbReference type="Proteomes" id="UP000829685">
    <property type="component" value="Unassembled WGS sequence"/>
</dbReference>
<dbReference type="PANTHER" id="PTHR43346">
    <property type="entry name" value="LIGAND BINDING DOMAIN PROTEIN, PUTATIVE (AFU_ORTHOLOGUE AFUA_6G14370)-RELATED"/>
    <property type="match status" value="1"/>
</dbReference>
<dbReference type="CDD" id="cd02215">
    <property type="entry name" value="cupin_QDO_N_C"/>
    <property type="match status" value="1"/>
</dbReference>
<evidence type="ECO:0000313" key="2">
    <source>
        <dbReference type="Proteomes" id="UP000829685"/>
    </source>
</evidence>
<comment type="caution">
    <text evidence="1">The sequence shown here is derived from an EMBL/GenBank/DDBJ whole genome shotgun (WGS) entry which is preliminary data.</text>
</comment>
<evidence type="ECO:0008006" key="3">
    <source>
        <dbReference type="Google" id="ProtNLM"/>
    </source>
</evidence>
<gene>
    <name evidence="1" type="ORF">JX265_012822</name>
</gene>
<dbReference type="InterPro" id="IPR011051">
    <property type="entry name" value="RmlC_Cupin_sf"/>
</dbReference>
<dbReference type="PANTHER" id="PTHR43346:SF1">
    <property type="entry name" value="QUERCETIN 2,3-DIOXYGENASE-RELATED"/>
    <property type="match status" value="1"/>
</dbReference>
<dbReference type="Gene3D" id="2.60.120.10">
    <property type="entry name" value="Jelly Rolls"/>
    <property type="match status" value="2"/>
</dbReference>
<protein>
    <recommendedName>
        <fullName evidence="3">Quercetin 2,3-dioxygenase</fullName>
    </recommendedName>
</protein>
<organism evidence="1 2">
    <name type="scientific">Neoarthrinium moseri</name>
    <dbReference type="NCBI Taxonomy" id="1658444"/>
    <lineage>
        <taxon>Eukaryota</taxon>
        <taxon>Fungi</taxon>
        <taxon>Dikarya</taxon>
        <taxon>Ascomycota</taxon>
        <taxon>Pezizomycotina</taxon>
        <taxon>Sordariomycetes</taxon>
        <taxon>Xylariomycetidae</taxon>
        <taxon>Amphisphaeriales</taxon>
        <taxon>Apiosporaceae</taxon>
        <taxon>Neoarthrinium</taxon>
    </lineage>
</organism>
<dbReference type="AlphaFoldDB" id="A0A9P9W9V4"/>
<name>A0A9P9W9V4_9PEZI</name>
<dbReference type="CDD" id="cd20281">
    <property type="entry name" value="cupin_QDO_C"/>
    <property type="match status" value="1"/>
</dbReference>
<keyword evidence="2" id="KW-1185">Reference proteome</keyword>
<proteinExistence type="predicted"/>
<dbReference type="InterPro" id="IPR014710">
    <property type="entry name" value="RmlC-like_jellyroll"/>
</dbReference>
<accession>A0A9P9W9V4</accession>
<sequence>MKSSVLNWALSASTVVGYPTLSKPSSLVVTEAPQSLRPYVIRRGDGLTSSMGNQVYRFPVTGNSSGGAFTILQANAPNSASIGVLPHLHKLHYENFYVNKGRAQLWAQTADMDEQQTRVMQAGDYGCVPHNTKHAYQFEDPDTEFTVAIQPGGFEALFLAISGGEYKSIIGSEFITEQKNDSSTGVTPELAAMLEVYDSWIEPNFVPRQDSVNGIAGSGNWHNGSNELAADEFTPNFIAKNYGPKYLNSEGGIYTIIAPLATGKQTANNLTEGTMTLSKKLANQTAPVTTVPVHTAFQMQEGQLLVTIGGESEFLETGDVVFVPGNTTFSYFSTVAFTQFLYVSAGVGGLDEQLLANSVDWDYATFPQYPPSN</sequence>